<feature type="compositionally biased region" description="Basic and acidic residues" evidence="1">
    <location>
        <begin position="245"/>
        <end position="270"/>
    </location>
</feature>
<feature type="region of interest" description="Disordered" evidence="1">
    <location>
        <begin position="59"/>
        <end position="396"/>
    </location>
</feature>
<evidence type="ECO:0000256" key="1">
    <source>
        <dbReference type="SAM" id="MobiDB-lite"/>
    </source>
</evidence>
<feature type="compositionally biased region" description="Pro residues" evidence="1">
    <location>
        <begin position="146"/>
        <end position="169"/>
    </location>
</feature>
<dbReference type="PRINTS" id="PR01217">
    <property type="entry name" value="PRICHEXTENSN"/>
</dbReference>
<dbReference type="OrthoDB" id="5491789at2"/>
<protein>
    <recommendedName>
        <fullName evidence="4">TonB C-terminal domain-containing protein</fullName>
    </recommendedName>
</protein>
<gene>
    <name evidence="2" type="ORF">CMC5_058610</name>
</gene>
<dbReference type="STRING" id="52.CMC5_058610"/>
<reference evidence="2 3" key="1">
    <citation type="submission" date="2015-07" db="EMBL/GenBank/DDBJ databases">
        <title>Genome analysis of myxobacterium Chondromyces crocatus Cm c5 reveals a high potential for natural compound synthesis and the genetic basis for the loss of fruiting body formation.</title>
        <authorList>
            <person name="Zaburannyi N."/>
            <person name="Bunk B."/>
            <person name="Maier J."/>
            <person name="Overmann J."/>
            <person name="Mueller R."/>
        </authorList>
    </citation>
    <scope>NUCLEOTIDE SEQUENCE [LARGE SCALE GENOMIC DNA]</scope>
    <source>
        <strain evidence="2 3">Cm c5</strain>
    </source>
</reference>
<evidence type="ECO:0008006" key="4">
    <source>
        <dbReference type="Google" id="ProtNLM"/>
    </source>
</evidence>
<evidence type="ECO:0000313" key="3">
    <source>
        <dbReference type="Proteomes" id="UP000067626"/>
    </source>
</evidence>
<feature type="compositionally biased region" description="Pro residues" evidence="1">
    <location>
        <begin position="100"/>
        <end position="109"/>
    </location>
</feature>
<feature type="compositionally biased region" description="Low complexity" evidence="1">
    <location>
        <begin position="308"/>
        <end position="322"/>
    </location>
</feature>
<feature type="region of interest" description="Disordered" evidence="1">
    <location>
        <begin position="587"/>
        <end position="626"/>
    </location>
</feature>
<feature type="compositionally biased region" description="Basic and acidic residues" evidence="1">
    <location>
        <begin position="188"/>
        <end position="201"/>
    </location>
</feature>
<dbReference type="KEGG" id="ccro:CMC5_058610"/>
<proteinExistence type="predicted"/>
<keyword evidence="3" id="KW-1185">Reference proteome</keyword>
<feature type="compositionally biased region" description="Gly residues" evidence="1">
    <location>
        <begin position="387"/>
        <end position="396"/>
    </location>
</feature>
<organism evidence="2 3">
    <name type="scientific">Chondromyces crocatus</name>
    <dbReference type="NCBI Taxonomy" id="52"/>
    <lineage>
        <taxon>Bacteria</taxon>
        <taxon>Pseudomonadati</taxon>
        <taxon>Myxococcota</taxon>
        <taxon>Polyangia</taxon>
        <taxon>Polyangiales</taxon>
        <taxon>Polyangiaceae</taxon>
        <taxon>Chondromyces</taxon>
    </lineage>
</organism>
<dbReference type="Proteomes" id="UP000067626">
    <property type="component" value="Chromosome"/>
</dbReference>
<dbReference type="RefSeq" id="WP_050433403.1">
    <property type="nucleotide sequence ID" value="NZ_CP012159.1"/>
</dbReference>
<name>A0A0K1EL99_CHOCO</name>
<sequence>MARDAHIPLALWVSVAILAHMAGGGSAVQVARELEDRAEWRRMVFSLRDGLRHPDTTFEIFTDLNPTPDMPPPPSTTPEKGDADQADEEATPDPDAKPDPNAPPDPNAVPDPKAKKPEEKPKPKEPPKPPPKKEEPKKEEPKPEPPKPALPPLTPPPPPPMAAAPPPPPEPKKDEPKPEPPKPPDPIEIDRRLAVSQHVEKEQEDNPNANRIADQANKVEEETMAQIRSKDQDDPKPSPGQSAGPKDKVGDSDEEKSAQSEDKAGDETKAPGEAAPDSRTAEHHNPAKESPSASPVPAQKEGPPPSAPASVAGGPKGAAGPKAPRPEQPAEKGSLGGAGPASPEAIAADKGGYTLDPANPGGDGKSRTAGRRRKPKPYEPPVKVGSIGLGAPGTPGGPNLNLSMAGVEAAVGHETLKRERAAEGASRRSRHRGSWETNKWERWRAAIENYDPTVKVGNQTALNAARVPFATYINRIHNRLHPIFAEEFLASLDDLSKSHAFNNPNLVTHLEIVLAKDTGRIVRLGVTRTSGLTAFDIVALNSVHRSSPFGEAPEAIVSPDGNVYLHWEFHRDPFDACTTRNARPYLLKGGAAQPATPTPLPEKKPRGSSEGAPGGPPSSPLLPLKR</sequence>
<evidence type="ECO:0000313" key="2">
    <source>
        <dbReference type="EMBL" id="AKT41655.1"/>
    </source>
</evidence>
<dbReference type="EMBL" id="CP012159">
    <property type="protein sequence ID" value="AKT41655.1"/>
    <property type="molecule type" value="Genomic_DNA"/>
</dbReference>
<dbReference type="AlphaFoldDB" id="A0A0K1EL99"/>
<accession>A0A0K1EL99</accession>
<feature type="compositionally biased region" description="Basic and acidic residues" evidence="1">
    <location>
        <begin position="112"/>
        <end position="145"/>
    </location>
</feature>
<feature type="compositionally biased region" description="Basic and acidic residues" evidence="1">
    <location>
        <begin position="170"/>
        <end position="182"/>
    </location>
</feature>